<accession>A0A5B7HNX4</accession>
<dbReference type="Proteomes" id="UP000324222">
    <property type="component" value="Unassembled WGS sequence"/>
</dbReference>
<gene>
    <name evidence="1" type="ORF">E2C01_068989</name>
</gene>
<evidence type="ECO:0000313" key="2">
    <source>
        <dbReference type="Proteomes" id="UP000324222"/>
    </source>
</evidence>
<comment type="caution">
    <text evidence="1">The sequence shown here is derived from an EMBL/GenBank/DDBJ whole genome shotgun (WGS) entry which is preliminary data.</text>
</comment>
<name>A0A5B7HNX4_PORTR</name>
<dbReference type="AlphaFoldDB" id="A0A5B7HNX4"/>
<keyword evidence="2" id="KW-1185">Reference proteome</keyword>
<organism evidence="1 2">
    <name type="scientific">Portunus trituberculatus</name>
    <name type="common">Swimming crab</name>
    <name type="synonym">Neptunus trituberculatus</name>
    <dbReference type="NCBI Taxonomy" id="210409"/>
    <lineage>
        <taxon>Eukaryota</taxon>
        <taxon>Metazoa</taxon>
        <taxon>Ecdysozoa</taxon>
        <taxon>Arthropoda</taxon>
        <taxon>Crustacea</taxon>
        <taxon>Multicrustacea</taxon>
        <taxon>Malacostraca</taxon>
        <taxon>Eumalacostraca</taxon>
        <taxon>Eucarida</taxon>
        <taxon>Decapoda</taxon>
        <taxon>Pleocyemata</taxon>
        <taxon>Brachyura</taxon>
        <taxon>Eubrachyura</taxon>
        <taxon>Portunoidea</taxon>
        <taxon>Portunidae</taxon>
        <taxon>Portuninae</taxon>
        <taxon>Portunus</taxon>
    </lineage>
</organism>
<sequence length="112" mass="11626">MDPTPSRVQMGLSGMGCTSGGPVCYGFKSPATTVCVSTSGPERLETGRVCLPLGGLRSVRFPPFSLIRRVLVRPWLSLLGILRVTGFNAQFGLSGSTCGGPGTVVLGAHDCL</sequence>
<dbReference type="EMBL" id="VSRR010039317">
    <property type="protein sequence ID" value="MPC74621.1"/>
    <property type="molecule type" value="Genomic_DNA"/>
</dbReference>
<proteinExistence type="predicted"/>
<reference evidence="1 2" key="1">
    <citation type="submission" date="2019-05" db="EMBL/GenBank/DDBJ databases">
        <title>Another draft genome of Portunus trituberculatus and its Hox gene families provides insights of decapod evolution.</title>
        <authorList>
            <person name="Jeong J.-H."/>
            <person name="Song I."/>
            <person name="Kim S."/>
            <person name="Choi T."/>
            <person name="Kim D."/>
            <person name="Ryu S."/>
            <person name="Kim W."/>
        </authorList>
    </citation>
    <scope>NUCLEOTIDE SEQUENCE [LARGE SCALE GENOMIC DNA]</scope>
    <source>
        <tissue evidence="1">Muscle</tissue>
    </source>
</reference>
<evidence type="ECO:0000313" key="1">
    <source>
        <dbReference type="EMBL" id="MPC74621.1"/>
    </source>
</evidence>
<protein>
    <submittedName>
        <fullName evidence="1">Uncharacterized protein</fullName>
    </submittedName>
</protein>